<feature type="compositionally biased region" description="Basic and acidic residues" evidence="1">
    <location>
        <begin position="66"/>
        <end position="82"/>
    </location>
</feature>
<accession>A0ABT0UUB6</accession>
<protein>
    <recommendedName>
        <fullName evidence="4">Secreted protein</fullName>
    </recommendedName>
</protein>
<gene>
    <name evidence="2" type="ORF">NBG84_28490</name>
</gene>
<feature type="compositionally biased region" description="Polar residues" evidence="1">
    <location>
        <begin position="104"/>
        <end position="128"/>
    </location>
</feature>
<reference evidence="2" key="1">
    <citation type="submission" date="2022-06" db="EMBL/GenBank/DDBJ databases">
        <title>Genome public.</title>
        <authorList>
            <person name="Sun Q."/>
        </authorList>
    </citation>
    <scope>NUCLEOTIDE SEQUENCE</scope>
    <source>
        <strain evidence="2">CWNU-1</strain>
    </source>
</reference>
<dbReference type="EMBL" id="JAMQAW010000036">
    <property type="protein sequence ID" value="MCM2392178.1"/>
    <property type="molecule type" value="Genomic_DNA"/>
</dbReference>
<comment type="caution">
    <text evidence="2">The sequence shown here is derived from an EMBL/GenBank/DDBJ whole genome shotgun (WGS) entry which is preliminary data.</text>
</comment>
<organism evidence="2 3">
    <name type="scientific">Streptomyces albipurpureus</name>
    <dbReference type="NCBI Taxonomy" id="2897419"/>
    <lineage>
        <taxon>Bacteria</taxon>
        <taxon>Bacillati</taxon>
        <taxon>Actinomycetota</taxon>
        <taxon>Actinomycetes</taxon>
        <taxon>Kitasatosporales</taxon>
        <taxon>Streptomycetaceae</taxon>
        <taxon>Streptomyces</taxon>
    </lineage>
</organism>
<feature type="compositionally biased region" description="Polar residues" evidence="1">
    <location>
        <begin position="50"/>
        <end position="65"/>
    </location>
</feature>
<keyword evidence="3" id="KW-1185">Reference proteome</keyword>
<dbReference type="Proteomes" id="UP001431429">
    <property type="component" value="Unassembled WGS sequence"/>
</dbReference>
<sequence>MAPMRRGLVHAIAWSLSTGAAVTLSWWGVHTVMSGTAYDRPLALPIKADTPTTQGSKPQESVSKNPSDKSSKPARPSSHDTPYEPPTEQVPAPSYEPTDEKPTKSVTPSASSEPAGTPTTSDPSSDVQAYTVDGGRVVFDMTASSAELASATPNAGWKMEVWKQDYWIRVSFTKDDKEAAVICTWYETTPTVQFYNK</sequence>
<evidence type="ECO:0008006" key="4">
    <source>
        <dbReference type="Google" id="ProtNLM"/>
    </source>
</evidence>
<evidence type="ECO:0000313" key="3">
    <source>
        <dbReference type="Proteomes" id="UP001431429"/>
    </source>
</evidence>
<feature type="region of interest" description="Disordered" evidence="1">
    <location>
        <begin position="47"/>
        <end position="128"/>
    </location>
</feature>
<proteinExistence type="predicted"/>
<name>A0ABT0UUB6_9ACTN</name>
<evidence type="ECO:0000313" key="2">
    <source>
        <dbReference type="EMBL" id="MCM2392178.1"/>
    </source>
</evidence>
<evidence type="ECO:0000256" key="1">
    <source>
        <dbReference type="SAM" id="MobiDB-lite"/>
    </source>
</evidence>